<comment type="caution">
    <text evidence="1">The sequence shown here is derived from an EMBL/GenBank/DDBJ whole genome shotgun (WGS) entry which is preliminary data.</text>
</comment>
<name>A0A8S1LD98_9CILI</name>
<evidence type="ECO:0000313" key="2">
    <source>
        <dbReference type="Proteomes" id="UP000692954"/>
    </source>
</evidence>
<accession>A0A8S1LD98</accession>
<keyword evidence="2" id="KW-1185">Reference proteome</keyword>
<evidence type="ECO:0000313" key="1">
    <source>
        <dbReference type="EMBL" id="CAD8065760.1"/>
    </source>
</evidence>
<dbReference type="Proteomes" id="UP000692954">
    <property type="component" value="Unassembled WGS sequence"/>
</dbReference>
<organism evidence="1 2">
    <name type="scientific">Paramecium sonneborni</name>
    <dbReference type="NCBI Taxonomy" id="65129"/>
    <lineage>
        <taxon>Eukaryota</taxon>
        <taxon>Sar</taxon>
        <taxon>Alveolata</taxon>
        <taxon>Ciliophora</taxon>
        <taxon>Intramacronucleata</taxon>
        <taxon>Oligohymenophorea</taxon>
        <taxon>Peniculida</taxon>
        <taxon>Parameciidae</taxon>
        <taxon>Paramecium</taxon>
    </lineage>
</organism>
<gene>
    <name evidence="1" type="ORF">PSON_ATCC_30995.1.T0200407</name>
</gene>
<reference evidence="1" key="1">
    <citation type="submission" date="2021-01" db="EMBL/GenBank/DDBJ databases">
        <authorList>
            <consortium name="Genoscope - CEA"/>
            <person name="William W."/>
        </authorList>
    </citation>
    <scope>NUCLEOTIDE SEQUENCE</scope>
</reference>
<sequence length="68" mass="8285">MKNYSSLNSSHLLFLAYLNQQVIQILTKFIFEFLNLAGQNISQRKRIKLQIQFRKFILYNTLLEKWYL</sequence>
<protein>
    <submittedName>
        <fullName evidence="1">Uncharacterized protein</fullName>
    </submittedName>
</protein>
<dbReference type="AlphaFoldDB" id="A0A8S1LD98"/>
<proteinExistence type="predicted"/>
<dbReference type="EMBL" id="CAJJDN010000020">
    <property type="protein sequence ID" value="CAD8065760.1"/>
    <property type="molecule type" value="Genomic_DNA"/>
</dbReference>